<organism evidence="3 4">
    <name type="scientific">Candidatus Roizmanbacteria bacterium GW2011_GWA2_35_8</name>
    <dbReference type="NCBI Taxonomy" id="1618479"/>
    <lineage>
        <taxon>Bacteria</taxon>
        <taxon>Candidatus Roizmaniibacteriota</taxon>
    </lineage>
</organism>
<proteinExistence type="predicted"/>
<keyword evidence="1" id="KW-0808">Transferase</keyword>
<dbReference type="CDD" id="cd02440">
    <property type="entry name" value="AdoMet_MTases"/>
    <property type="match status" value="1"/>
</dbReference>
<dbReference type="PANTHER" id="PTHR43861:SF3">
    <property type="entry name" value="PUTATIVE (AFU_ORTHOLOGUE AFUA_2G14390)-RELATED"/>
    <property type="match status" value="1"/>
</dbReference>
<dbReference type="InterPro" id="IPR025714">
    <property type="entry name" value="Methyltranfer_dom"/>
</dbReference>
<evidence type="ECO:0000313" key="4">
    <source>
        <dbReference type="Proteomes" id="UP000034536"/>
    </source>
</evidence>
<dbReference type="SUPFAM" id="SSF53335">
    <property type="entry name" value="S-adenosyl-L-methionine-dependent methyltransferases"/>
    <property type="match status" value="1"/>
</dbReference>
<dbReference type="AlphaFoldDB" id="A0A0G0CYH5"/>
<dbReference type="InterPro" id="IPR029063">
    <property type="entry name" value="SAM-dependent_MTases_sf"/>
</dbReference>
<dbReference type="Pfam" id="PF13847">
    <property type="entry name" value="Methyltransf_31"/>
    <property type="match status" value="1"/>
</dbReference>
<evidence type="ECO:0000313" key="3">
    <source>
        <dbReference type="EMBL" id="KKP87049.1"/>
    </source>
</evidence>
<dbReference type="GO" id="GO:0016740">
    <property type="term" value="F:transferase activity"/>
    <property type="evidence" value="ECO:0007669"/>
    <property type="project" value="UniProtKB-KW"/>
</dbReference>
<dbReference type="PANTHER" id="PTHR43861">
    <property type="entry name" value="TRANS-ACONITATE 2-METHYLTRANSFERASE-RELATED"/>
    <property type="match status" value="1"/>
</dbReference>
<comment type="caution">
    <text evidence="3">The sequence shown here is derived from an EMBL/GenBank/DDBJ whole genome shotgun (WGS) entry which is preliminary data.</text>
</comment>
<reference evidence="3 4" key="1">
    <citation type="journal article" date="2015" name="Nature">
        <title>rRNA introns, odd ribosomes, and small enigmatic genomes across a large radiation of phyla.</title>
        <authorList>
            <person name="Brown C.T."/>
            <person name="Hug L.A."/>
            <person name="Thomas B.C."/>
            <person name="Sharon I."/>
            <person name="Castelle C.J."/>
            <person name="Singh A."/>
            <person name="Wilkins M.J."/>
            <person name="Williams K.H."/>
            <person name="Banfield J.F."/>
        </authorList>
    </citation>
    <scope>NUCLEOTIDE SEQUENCE [LARGE SCALE GENOMIC DNA]</scope>
</reference>
<accession>A0A0G0CYH5</accession>
<dbReference type="Proteomes" id="UP000034536">
    <property type="component" value="Unassembled WGS sequence"/>
</dbReference>
<name>A0A0G0CYH5_9BACT</name>
<feature type="domain" description="Methyltransferase" evidence="2">
    <location>
        <begin position="51"/>
        <end position="191"/>
    </location>
</feature>
<protein>
    <recommendedName>
        <fullName evidence="2">Methyltransferase domain-containing protein</fullName>
    </recommendedName>
</protein>
<evidence type="ECO:0000259" key="2">
    <source>
        <dbReference type="Pfam" id="PF13847"/>
    </source>
</evidence>
<sequence>MFQKARESTKKYHTDLYKKSVLFEKGTWLEKPVPDILAVGKKLTEKHNFLALDLGSGIGRNAIPLAKILQQNGVKIICVDYLPIAIEKLNEYAKKHHVKENISGYVSPAEDFLIKKNKYDFIFSHGALAHVKDKKTLLKTLENIANGTKKNGYVYLSIESDLEEIEMNTKKKIKPLVEVSLTSDELKKIYQDLFKDWTIKVLRKDPYIEHYEENFKGIEWKCNFMVIVAKKN</sequence>
<dbReference type="Gene3D" id="3.40.50.150">
    <property type="entry name" value="Vaccinia Virus protein VP39"/>
    <property type="match status" value="1"/>
</dbReference>
<evidence type="ECO:0000256" key="1">
    <source>
        <dbReference type="ARBA" id="ARBA00022679"/>
    </source>
</evidence>
<gene>
    <name evidence="3" type="ORF">UR89_C0008G0021</name>
</gene>
<dbReference type="EMBL" id="LBQX01000008">
    <property type="protein sequence ID" value="KKP87049.1"/>
    <property type="molecule type" value="Genomic_DNA"/>
</dbReference>